<evidence type="ECO:0000256" key="2">
    <source>
        <dbReference type="ARBA" id="ARBA00022475"/>
    </source>
</evidence>
<feature type="transmembrane region" description="Helical" evidence="12">
    <location>
        <begin position="151"/>
        <end position="170"/>
    </location>
</feature>
<dbReference type="EMBL" id="VNHU01000012">
    <property type="protein sequence ID" value="TYP70451.1"/>
    <property type="molecule type" value="Genomic_DNA"/>
</dbReference>
<feature type="transmembrane region" description="Helical" evidence="12">
    <location>
        <begin position="182"/>
        <end position="205"/>
    </location>
</feature>
<dbReference type="AlphaFoldDB" id="A0A5S5BTE8"/>
<keyword evidence="2" id="KW-1003">Cell membrane</keyword>
<feature type="transmembrane region" description="Helical" evidence="12">
    <location>
        <begin position="329"/>
        <end position="348"/>
    </location>
</feature>
<dbReference type="GO" id="GO:0016020">
    <property type="term" value="C:membrane"/>
    <property type="evidence" value="ECO:0007669"/>
    <property type="project" value="UniProtKB-SubCell"/>
</dbReference>
<evidence type="ECO:0000256" key="12">
    <source>
        <dbReference type="SAM" id="Phobius"/>
    </source>
</evidence>
<evidence type="ECO:0000313" key="14">
    <source>
        <dbReference type="Proteomes" id="UP000324376"/>
    </source>
</evidence>
<evidence type="ECO:0000256" key="9">
    <source>
        <dbReference type="ARBA" id="ARBA00023136"/>
    </source>
</evidence>
<evidence type="ECO:0000256" key="8">
    <source>
        <dbReference type="ARBA" id="ARBA00023133"/>
    </source>
</evidence>
<dbReference type="PANTHER" id="PTHR35457:SF1">
    <property type="entry name" value="HEME A SYNTHASE"/>
    <property type="match status" value="1"/>
</dbReference>
<keyword evidence="4" id="KW-0479">Metal-binding</keyword>
<dbReference type="PANTHER" id="PTHR35457">
    <property type="entry name" value="HEME A SYNTHASE"/>
    <property type="match status" value="1"/>
</dbReference>
<dbReference type="RefSeq" id="WP_148783674.1">
    <property type="nucleotide sequence ID" value="NZ_VNHU01000012.1"/>
</dbReference>
<dbReference type="GO" id="GO:0016491">
    <property type="term" value="F:oxidoreductase activity"/>
    <property type="evidence" value="ECO:0007669"/>
    <property type="project" value="UniProtKB-KW"/>
</dbReference>
<dbReference type="GO" id="GO:0046872">
    <property type="term" value="F:metal ion binding"/>
    <property type="evidence" value="ECO:0007669"/>
    <property type="project" value="UniProtKB-KW"/>
</dbReference>
<feature type="transmembrane region" description="Helical" evidence="12">
    <location>
        <begin position="123"/>
        <end position="144"/>
    </location>
</feature>
<keyword evidence="6" id="KW-0560">Oxidoreductase</keyword>
<feature type="transmembrane region" description="Helical" evidence="12">
    <location>
        <begin position="267"/>
        <end position="285"/>
    </location>
</feature>
<evidence type="ECO:0000313" key="13">
    <source>
        <dbReference type="EMBL" id="TYP70451.1"/>
    </source>
</evidence>
<comment type="pathway">
    <text evidence="11">Porphyrin-containing compound metabolism.</text>
</comment>
<evidence type="ECO:0000256" key="4">
    <source>
        <dbReference type="ARBA" id="ARBA00022723"/>
    </source>
</evidence>
<keyword evidence="3 12" id="KW-0812">Transmembrane</keyword>
<keyword evidence="5 12" id="KW-1133">Transmembrane helix</keyword>
<feature type="transmembrane region" description="Helical" evidence="12">
    <location>
        <begin position="297"/>
        <end position="317"/>
    </location>
</feature>
<evidence type="ECO:0000256" key="6">
    <source>
        <dbReference type="ARBA" id="ARBA00023002"/>
    </source>
</evidence>
<name>A0A5S5BTE8_9FLAO</name>
<dbReference type="Proteomes" id="UP000324376">
    <property type="component" value="Unassembled WGS sequence"/>
</dbReference>
<organism evidence="13 14">
    <name type="scientific">Aquimarina intermedia</name>
    <dbReference type="NCBI Taxonomy" id="350814"/>
    <lineage>
        <taxon>Bacteria</taxon>
        <taxon>Pseudomonadati</taxon>
        <taxon>Bacteroidota</taxon>
        <taxon>Flavobacteriia</taxon>
        <taxon>Flavobacteriales</taxon>
        <taxon>Flavobacteriaceae</taxon>
        <taxon>Aquimarina</taxon>
    </lineage>
</organism>
<accession>A0A5S5BTE8</accession>
<keyword evidence="8" id="KW-0350">Heme biosynthesis</keyword>
<keyword evidence="9 12" id="KW-0472">Membrane</keyword>
<keyword evidence="7" id="KW-0408">Iron</keyword>
<evidence type="ECO:0000256" key="5">
    <source>
        <dbReference type="ARBA" id="ARBA00022989"/>
    </source>
</evidence>
<keyword evidence="14" id="KW-1185">Reference proteome</keyword>
<dbReference type="GO" id="GO:0006784">
    <property type="term" value="P:heme A biosynthetic process"/>
    <property type="evidence" value="ECO:0007669"/>
    <property type="project" value="InterPro"/>
</dbReference>
<dbReference type="OrthoDB" id="1447144at2"/>
<dbReference type="InterPro" id="IPR050450">
    <property type="entry name" value="COX15/CtaA_HemeA_synthase"/>
</dbReference>
<proteinExistence type="predicted"/>
<evidence type="ECO:0000256" key="1">
    <source>
        <dbReference type="ARBA" id="ARBA00004141"/>
    </source>
</evidence>
<feature type="transmembrane region" description="Helical" evidence="12">
    <location>
        <begin position="217"/>
        <end position="235"/>
    </location>
</feature>
<comment type="caution">
    <text evidence="13">The sequence shown here is derived from an EMBL/GenBank/DDBJ whole genome shotgun (WGS) entry which is preliminary data.</text>
</comment>
<evidence type="ECO:0000256" key="11">
    <source>
        <dbReference type="ARBA" id="ARBA00023444"/>
    </source>
</evidence>
<evidence type="ECO:0000256" key="3">
    <source>
        <dbReference type="ARBA" id="ARBA00022692"/>
    </source>
</evidence>
<evidence type="ECO:0000256" key="7">
    <source>
        <dbReference type="ARBA" id="ARBA00023004"/>
    </source>
</evidence>
<gene>
    <name evidence="13" type="ORF">BD809_11243</name>
</gene>
<sequence length="356" mass="41331">MPNSKKNSTTRGKRTFRSLVIVSVILIYLIIIAGAVVRMTGSGMGCPDWPKCFGYYIPPTDAEQIQWKANHPYDKGVIVIQNDVLRIAEKDFISGEVYEPTNWQPYTKHNYAKFNVWHTWIEYINRLVTVLSGIPILLMFFLSFRYRKENLWIPALATITILFMLFQSWLGKTVVDSNLLPFKITIHMVMAFLILAVLLFLLFQTKSSFKKLKISKTFKLLFLFSLSLTLIQVILGTQVRQYIDEQIDRLGEYAKAEWLNPPTVMFYVHRSFSVLIVILNVWLLLQNRIKKLGLQKLNWVLVVIGLEVFTGILMYYFDFPFLSQPLHLVLSSLLFGIQFYIFLGIFIGQKKLQTSS</sequence>
<evidence type="ECO:0000256" key="10">
    <source>
        <dbReference type="ARBA" id="ARBA00023157"/>
    </source>
</evidence>
<comment type="subcellular location">
    <subcellularLocation>
        <location evidence="1">Membrane</location>
        <topology evidence="1">Multi-pass membrane protein</topology>
    </subcellularLocation>
</comment>
<reference evidence="13 14" key="1">
    <citation type="submission" date="2019-07" db="EMBL/GenBank/DDBJ databases">
        <title>Genomic Encyclopedia of Archaeal and Bacterial Type Strains, Phase II (KMG-II): from individual species to whole genera.</title>
        <authorList>
            <person name="Goeker M."/>
        </authorList>
    </citation>
    <scope>NUCLEOTIDE SEQUENCE [LARGE SCALE GENOMIC DNA]</scope>
    <source>
        <strain evidence="13 14">DSM 17527</strain>
    </source>
</reference>
<protein>
    <submittedName>
        <fullName evidence="13">Cytochrome c oxidase assembly protein subunit 15</fullName>
    </submittedName>
</protein>
<keyword evidence="10" id="KW-1015">Disulfide bond</keyword>
<dbReference type="Pfam" id="PF02628">
    <property type="entry name" value="COX15-CtaA"/>
    <property type="match status" value="2"/>
</dbReference>
<feature type="transmembrane region" description="Helical" evidence="12">
    <location>
        <begin position="20"/>
        <end position="41"/>
    </location>
</feature>
<dbReference type="InterPro" id="IPR003780">
    <property type="entry name" value="COX15/CtaA_fam"/>
</dbReference>